<feature type="domain" description="DUF4097" evidence="2">
    <location>
        <begin position="38"/>
        <end position="320"/>
    </location>
</feature>
<dbReference type="RefSeq" id="WP_377096859.1">
    <property type="nucleotide sequence ID" value="NZ_JBHTHU010000001.1"/>
</dbReference>
<accession>A0ABW2YRA5</accession>
<dbReference type="InterPro" id="IPR025164">
    <property type="entry name" value="Toastrack_DUF4097"/>
</dbReference>
<gene>
    <name evidence="3" type="ORF">ACFQZS_02165</name>
</gene>
<evidence type="ECO:0000259" key="2">
    <source>
        <dbReference type="Pfam" id="PF13349"/>
    </source>
</evidence>
<keyword evidence="1" id="KW-0732">Signal</keyword>
<feature type="signal peptide" evidence="1">
    <location>
        <begin position="1"/>
        <end position="20"/>
    </location>
</feature>
<reference evidence="4" key="1">
    <citation type="journal article" date="2019" name="Int. J. Syst. Evol. Microbiol.">
        <title>The Global Catalogue of Microorganisms (GCM) 10K type strain sequencing project: providing services to taxonomists for standard genome sequencing and annotation.</title>
        <authorList>
            <consortium name="The Broad Institute Genomics Platform"/>
            <consortium name="The Broad Institute Genome Sequencing Center for Infectious Disease"/>
            <person name="Wu L."/>
            <person name="Ma J."/>
        </authorList>
    </citation>
    <scope>NUCLEOTIDE SEQUENCE [LARGE SCALE GENOMIC DNA]</scope>
    <source>
        <strain evidence="4">CCUG 63418</strain>
    </source>
</reference>
<protein>
    <submittedName>
        <fullName evidence="3">DUF4097 domain-containing protein</fullName>
    </submittedName>
</protein>
<dbReference type="Proteomes" id="UP001596958">
    <property type="component" value="Unassembled WGS sequence"/>
</dbReference>
<feature type="chain" id="PRO_5046400460" evidence="1">
    <location>
        <begin position="21"/>
        <end position="323"/>
    </location>
</feature>
<organism evidence="3 4">
    <name type="scientific">Mucilaginibacter calamicampi</name>
    <dbReference type="NCBI Taxonomy" id="1302352"/>
    <lineage>
        <taxon>Bacteria</taxon>
        <taxon>Pseudomonadati</taxon>
        <taxon>Bacteroidota</taxon>
        <taxon>Sphingobacteriia</taxon>
        <taxon>Sphingobacteriales</taxon>
        <taxon>Sphingobacteriaceae</taxon>
        <taxon>Mucilaginibacter</taxon>
    </lineage>
</organism>
<proteinExistence type="predicted"/>
<evidence type="ECO:0000256" key="1">
    <source>
        <dbReference type="SAM" id="SignalP"/>
    </source>
</evidence>
<evidence type="ECO:0000313" key="3">
    <source>
        <dbReference type="EMBL" id="MFD0748927.1"/>
    </source>
</evidence>
<comment type="caution">
    <text evidence="3">The sequence shown here is derived from an EMBL/GenBank/DDBJ whole genome shotgun (WGS) entry which is preliminary data.</text>
</comment>
<dbReference type="PANTHER" id="PTHR34094:SF1">
    <property type="entry name" value="PROTEIN FAM185A"/>
    <property type="match status" value="1"/>
</dbReference>
<sequence length="323" mass="34411">MKTFLLSITSLLALSFNAMAQETNYSFKESYKITTPAQLVISSHDGNIEVLPSDKNSVEVYYIVKRNNELLKIDRATLEKEVTLEVTSGANILKIDIKYPKNRHFAIINNRPIANLKIYVPKQTACNLQTADGNVSVTGLSSDQLIKTSDGNISVINIAGNVGGYTSDGNVMARAVKGDVDFKTSDGSISLDDIVGDVLSYSSDGHLKASKISGDILLKTSDGNIELSAIKGAVSASTSDGSIRGTVNEVKGEISLTTGDGNIDLTVPDLIGLNLDVEGSSIHTRLKNFSGSSQKRSIQGRLNGGGVPVKIKALNGNINLSYK</sequence>
<dbReference type="PANTHER" id="PTHR34094">
    <property type="match status" value="1"/>
</dbReference>
<name>A0ABW2YRA5_9SPHI</name>
<evidence type="ECO:0000313" key="4">
    <source>
        <dbReference type="Proteomes" id="UP001596958"/>
    </source>
</evidence>
<dbReference type="Pfam" id="PF13349">
    <property type="entry name" value="DUF4097"/>
    <property type="match status" value="1"/>
</dbReference>
<keyword evidence="4" id="KW-1185">Reference proteome</keyword>
<dbReference type="EMBL" id="JBHTHU010000001">
    <property type="protein sequence ID" value="MFD0748927.1"/>
    <property type="molecule type" value="Genomic_DNA"/>
</dbReference>